<dbReference type="Gene3D" id="2.40.33.20">
    <property type="entry name" value="PK beta-barrel domain-like"/>
    <property type="match status" value="1"/>
</dbReference>
<proteinExistence type="predicted"/>
<evidence type="ECO:0000259" key="1">
    <source>
        <dbReference type="PROSITE" id="PS51340"/>
    </source>
</evidence>
<dbReference type="GO" id="GO:0030170">
    <property type="term" value="F:pyridoxal phosphate binding"/>
    <property type="evidence" value="ECO:0007669"/>
    <property type="project" value="InterPro"/>
</dbReference>
<dbReference type="InterPro" id="IPR052353">
    <property type="entry name" value="Benzoxazolinone_Detox_Enz"/>
</dbReference>
<protein>
    <submittedName>
        <fullName evidence="2">MOSC domain containing protein</fullName>
    </submittedName>
</protein>
<dbReference type="SUPFAM" id="SSF50800">
    <property type="entry name" value="PK beta-barrel domain-like"/>
    <property type="match status" value="1"/>
</dbReference>
<dbReference type="GO" id="GO:0030151">
    <property type="term" value="F:molybdenum ion binding"/>
    <property type="evidence" value="ECO:0007669"/>
    <property type="project" value="InterPro"/>
</dbReference>
<dbReference type="GO" id="GO:0003824">
    <property type="term" value="F:catalytic activity"/>
    <property type="evidence" value="ECO:0007669"/>
    <property type="project" value="InterPro"/>
</dbReference>
<accession>A0A7U3YF87</accession>
<dbReference type="PANTHER" id="PTHR30212:SF4">
    <property type="entry name" value="MOSC DOMAIN-CONTAINING PROTEIN"/>
    <property type="match status" value="1"/>
</dbReference>
<dbReference type="Pfam" id="PF03473">
    <property type="entry name" value="MOSC"/>
    <property type="match status" value="1"/>
</dbReference>
<feature type="domain" description="MOSC" evidence="1">
    <location>
        <begin position="28"/>
        <end position="162"/>
    </location>
</feature>
<dbReference type="EMBL" id="CP002293">
    <property type="protein sequence ID" value="ADP74510.1"/>
    <property type="molecule type" value="Genomic_DNA"/>
</dbReference>
<dbReference type="InterPro" id="IPR011037">
    <property type="entry name" value="Pyrv_Knase-like_insert_dom_sf"/>
</dbReference>
<dbReference type="InterPro" id="IPR005302">
    <property type="entry name" value="MoCF_Sase_C"/>
</dbReference>
<gene>
    <name evidence="2" type="ORF">GY4MC1_1736</name>
</gene>
<dbReference type="PROSITE" id="PS51340">
    <property type="entry name" value="MOSC"/>
    <property type="match status" value="1"/>
</dbReference>
<sequence>MKVISVNIGAPKTVMIDGKPFTTGIYKKPVMEPLFVTKHNFVGDGQADLVHHGGYDKAICAYPSEHFAEWEKRYHRPFSPGAFGENLTLEGLTEAQACIGDIFSVGTAVIQLSQPRQPCFKLAKRHGLPDLPLAVQQTGRTGFYFRVLQEGIIQQGDKLTLVERSQTRLSVQYVNHIYYVEKTDGEAMQKIIAEPALSESWRKAFAARLSAIADK</sequence>
<evidence type="ECO:0000313" key="2">
    <source>
        <dbReference type="EMBL" id="ADP74510.1"/>
    </source>
</evidence>
<name>A0A7U3YF87_GEOS0</name>
<organism evidence="2">
    <name type="scientific">Geobacillus sp. (strain Y4.1MC1)</name>
    <dbReference type="NCBI Taxonomy" id="581103"/>
    <lineage>
        <taxon>Bacteria</taxon>
        <taxon>Bacillati</taxon>
        <taxon>Bacillota</taxon>
        <taxon>Bacilli</taxon>
        <taxon>Bacillales</taxon>
        <taxon>Anoxybacillaceae</taxon>
        <taxon>Geobacillus</taxon>
    </lineage>
</organism>
<dbReference type="InterPro" id="IPR005163">
    <property type="entry name" value="Tri_helical_YiiM-like"/>
</dbReference>
<reference evidence="2" key="1">
    <citation type="submission" date="2010-10" db="EMBL/GenBank/DDBJ databases">
        <title>Complete sequence of chromosome of Geobacillus sp. Y4.1MC1.</title>
        <authorList>
            <consortium name="US DOE Joint Genome Institute"/>
            <person name="Lucas S."/>
            <person name="Copeland A."/>
            <person name="Lapidus A."/>
            <person name="Cheng J.-F."/>
            <person name="Bruce D."/>
            <person name="Goodwin L."/>
            <person name="Pitluck S."/>
            <person name="Chertkov O."/>
            <person name="Zhang X."/>
            <person name="Detter J.C."/>
            <person name="Han C."/>
            <person name="Tapia R."/>
            <person name="Land M."/>
            <person name="Hauser L."/>
            <person name="Jeffries C."/>
            <person name="Kyrpides N."/>
            <person name="Ivanova N."/>
            <person name="Ovchinnikova G."/>
            <person name="Brumm P."/>
            <person name="Mead D."/>
            <person name="Woyke T."/>
        </authorList>
    </citation>
    <scope>NUCLEOTIDE SEQUENCE [LARGE SCALE GENOMIC DNA]</scope>
    <source>
        <strain evidence="2">Y4.1MC1</strain>
    </source>
</reference>
<dbReference type="AlphaFoldDB" id="A0A7U3YF87"/>
<dbReference type="KEGG" id="gmc:GY4MC1_1736"/>
<dbReference type="Pfam" id="PF03475">
    <property type="entry name" value="YiiM_3-alpha"/>
    <property type="match status" value="1"/>
</dbReference>
<dbReference type="PANTHER" id="PTHR30212">
    <property type="entry name" value="PROTEIN YIIM"/>
    <property type="match status" value="1"/>
</dbReference>